<dbReference type="PANTHER" id="PTHR43776:SF7">
    <property type="entry name" value="D,D-DIPEPTIDE TRANSPORT ATP-BINDING PROTEIN DDPF-RELATED"/>
    <property type="match status" value="1"/>
</dbReference>
<proteinExistence type="inferred from homology"/>
<dbReference type="SMART" id="SM00382">
    <property type="entry name" value="AAA"/>
    <property type="match status" value="2"/>
</dbReference>
<evidence type="ECO:0000256" key="3">
    <source>
        <dbReference type="ARBA" id="ARBA00022741"/>
    </source>
</evidence>
<dbReference type="GO" id="GO:0005524">
    <property type="term" value="F:ATP binding"/>
    <property type="evidence" value="ECO:0007669"/>
    <property type="project" value="UniProtKB-KW"/>
</dbReference>
<feature type="region of interest" description="Disordered" evidence="5">
    <location>
        <begin position="1"/>
        <end position="40"/>
    </location>
</feature>
<comment type="caution">
    <text evidence="7">The sequence shown here is derived from an EMBL/GenBank/DDBJ whole genome shotgun (WGS) entry which is preliminary data.</text>
</comment>
<dbReference type="InterPro" id="IPR050319">
    <property type="entry name" value="ABC_transp_ATP-bind"/>
</dbReference>
<dbReference type="PROSITE" id="PS00211">
    <property type="entry name" value="ABC_TRANSPORTER_1"/>
    <property type="match status" value="1"/>
</dbReference>
<evidence type="ECO:0000259" key="6">
    <source>
        <dbReference type="PROSITE" id="PS50893"/>
    </source>
</evidence>
<protein>
    <submittedName>
        <fullName evidence="7">ABC transporter ATP-binding protein</fullName>
    </submittedName>
</protein>
<name>A0ABR8RZP4_9MICO</name>
<organism evidence="7 8">
    <name type="scientific">Microbacterium pullorum</name>
    <dbReference type="NCBI Taxonomy" id="2762236"/>
    <lineage>
        <taxon>Bacteria</taxon>
        <taxon>Bacillati</taxon>
        <taxon>Actinomycetota</taxon>
        <taxon>Actinomycetes</taxon>
        <taxon>Micrococcales</taxon>
        <taxon>Microbacteriaceae</taxon>
        <taxon>Microbacterium</taxon>
    </lineage>
</organism>
<dbReference type="InterPro" id="IPR003439">
    <property type="entry name" value="ABC_transporter-like_ATP-bd"/>
</dbReference>
<dbReference type="PROSITE" id="PS50893">
    <property type="entry name" value="ABC_TRANSPORTER_2"/>
    <property type="match status" value="2"/>
</dbReference>
<dbReference type="SUPFAM" id="SSF52540">
    <property type="entry name" value="P-loop containing nucleoside triphosphate hydrolases"/>
    <property type="match status" value="2"/>
</dbReference>
<dbReference type="InterPro" id="IPR017871">
    <property type="entry name" value="ABC_transporter-like_CS"/>
</dbReference>
<dbReference type="Pfam" id="PF00005">
    <property type="entry name" value="ABC_tran"/>
    <property type="match status" value="2"/>
</dbReference>
<reference evidence="7 8" key="1">
    <citation type="submission" date="2020-08" db="EMBL/GenBank/DDBJ databases">
        <title>A Genomic Blueprint of the Chicken Gut Microbiome.</title>
        <authorList>
            <person name="Gilroy R."/>
            <person name="Ravi A."/>
            <person name="Getino M."/>
            <person name="Pursley I."/>
            <person name="Horton D.L."/>
            <person name="Alikhan N.-F."/>
            <person name="Baker D."/>
            <person name="Gharbi K."/>
            <person name="Hall N."/>
            <person name="Watson M."/>
            <person name="Adriaenssens E.M."/>
            <person name="Foster-Nyarko E."/>
            <person name="Jarju S."/>
            <person name="Secka A."/>
            <person name="Antonio M."/>
            <person name="Oren A."/>
            <person name="Chaudhuri R."/>
            <person name="La Ragione R.M."/>
            <person name="Hildebrand F."/>
            <person name="Pallen M.J."/>
        </authorList>
    </citation>
    <scope>NUCLEOTIDE SEQUENCE [LARGE SCALE GENOMIC DNA]</scope>
    <source>
        <strain evidence="7 8">Sa4CUA7</strain>
    </source>
</reference>
<accession>A0ABR8RZP4</accession>
<gene>
    <name evidence="7" type="ORF">H9651_02680</name>
</gene>
<evidence type="ECO:0000256" key="1">
    <source>
        <dbReference type="ARBA" id="ARBA00005417"/>
    </source>
</evidence>
<keyword evidence="3" id="KW-0547">Nucleotide-binding</keyword>
<evidence type="ECO:0000256" key="4">
    <source>
        <dbReference type="ARBA" id="ARBA00022840"/>
    </source>
</evidence>
<dbReference type="CDD" id="cd03257">
    <property type="entry name" value="ABC_NikE_OppD_transporters"/>
    <property type="match status" value="2"/>
</dbReference>
<dbReference type="InterPro" id="IPR027417">
    <property type="entry name" value="P-loop_NTPase"/>
</dbReference>
<dbReference type="Gene3D" id="3.40.50.300">
    <property type="entry name" value="P-loop containing nucleotide triphosphate hydrolases"/>
    <property type="match status" value="2"/>
</dbReference>
<feature type="domain" description="ABC transporter" evidence="6">
    <location>
        <begin position="53"/>
        <end position="299"/>
    </location>
</feature>
<keyword evidence="8" id="KW-1185">Reference proteome</keyword>
<evidence type="ECO:0000313" key="7">
    <source>
        <dbReference type="EMBL" id="MBD7956539.1"/>
    </source>
</evidence>
<keyword evidence="2" id="KW-0813">Transport</keyword>
<keyword evidence="4 7" id="KW-0067">ATP-binding</keyword>
<evidence type="ECO:0000256" key="2">
    <source>
        <dbReference type="ARBA" id="ARBA00022448"/>
    </source>
</evidence>
<evidence type="ECO:0000313" key="8">
    <source>
        <dbReference type="Proteomes" id="UP000648352"/>
    </source>
</evidence>
<evidence type="ECO:0000256" key="5">
    <source>
        <dbReference type="SAM" id="MobiDB-lite"/>
    </source>
</evidence>
<dbReference type="NCBIfam" id="NF008453">
    <property type="entry name" value="PRK11308.1"/>
    <property type="match status" value="2"/>
</dbReference>
<sequence length="558" mass="59240">MGPHALGRTQRDRPGVVGVGVPGRGDHPHRGRRDDRGAHAAFPRRREGLVSAVQVSGLRISIGGATPVAGVSLRVAPGECLAIVGESGAGKSLTARALLGLIPDGARMTADALTVDGVDALRLDERGWRQLRGTRIALVSQDALVSLDPLRRVGAEVAEPIVIHEPRMPRATTQARVETLLTDVAMPDPARRARQYPHELSGGLRQRALIASALAGKPAVLIADEPTTALDATVQARVLDLLRAIADRGTAVVFVSHDFAAVRRVADRVAVMRGGVFIEEGTTAEVFDAPQHPHTREMLAASRHVPGVHGCDGGRETPLVSARALSKSFDRPAVQEVSFDLGRGCTLGIVGESGSGKTTLARMIVGIEKPDTGTVSIDGATWSHRDEPALRRRVQLVHQNPLGALDPRWSIGRSVREALAAGGVPRAQRRARAADLLAEVGLDAALARRRPSQISGGQRQRAAIARALAVDPDVLVLDEPVSALDPTVRERVLALLRRLQARRGLAMVFVSHDLDVIAAIADDVLVMQDGAVVEQGAVAEVFASPRHPFTRELLAAGR</sequence>
<comment type="similarity">
    <text evidence="1">Belongs to the ABC transporter superfamily.</text>
</comment>
<dbReference type="PANTHER" id="PTHR43776">
    <property type="entry name" value="TRANSPORT ATP-BINDING PROTEIN"/>
    <property type="match status" value="1"/>
</dbReference>
<dbReference type="InterPro" id="IPR003593">
    <property type="entry name" value="AAA+_ATPase"/>
</dbReference>
<dbReference type="Proteomes" id="UP000648352">
    <property type="component" value="Unassembled WGS sequence"/>
</dbReference>
<feature type="domain" description="ABC transporter" evidence="6">
    <location>
        <begin position="314"/>
        <end position="554"/>
    </location>
</feature>
<feature type="compositionally biased region" description="Basic and acidic residues" evidence="5">
    <location>
        <begin position="24"/>
        <end position="40"/>
    </location>
</feature>
<dbReference type="EMBL" id="JACSQP010000002">
    <property type="protein sequence ID" value="MBD7956539.1"/>
    <property type="molecule type" value="Genomic_DNA"/>
</dbReference>